<proteinExistence type="predicted"/>
<evidence type="ECO:0000313" key="2">
    <source>
        <dbReference type="Proteomes" id="UP000000311"/>
    </source>
</evidence>
<dbReference type="AlphaFoldDB" id="E2ACL1"/>
<dbReference type="STRING" id="104421.E2ACL1"/>
<reference evidence="1 2" key="1">
    <citation type="journal article" date="2010" name="Science">
        <title>Genomic comparison of the ants Camponotus floridanus and Harpegnathos saltator.</title>
        <authorList>
            <person name="Bonasio R."/>
            <person name="Zhang G."/>
            <person name="Ye C."/>
            <person name="Mutti N.S."/>
            <person name="Fang X."/>
            <person name="Qin N."/>
            <person name="Donahue G."/>
            <person name="Yang P."/>
            <person name="Li Q."/>
            <person name="Li C."/>
            <person name="Zhang P."/>
            <person name="Huang Z."/>
            <person name="Berger S.L."/>
            <person name="Reinberg D."/>
            <person name="Wang J."/>
            <person name="Liebig J."/>
        </authorList>
    </citation>
    <scope>NUCLEOTIDE SEQUENCE [LARGE SCALE GENOMIC DNA]</scope>
    <source>
        <strain evidence="2">C129</strain>
    </source>
</reference>
<name>E2ACL1_CAMFO</name>
<dbReference type="EMBL" id="GL438542">
    <property type="protein sequence ID" value="EFN68829.1"/>
    <property type="molecule type" value="Genomic_DNA"/>
</dbReference>
<evidence type="ECO:0000313" key="1">
    <source>
        <dbReference type="EMBL" id="EFN68829.1"/>
    </source>
</evidence>
<sequence length="89" mass="10965">YVCHFFQEHNITLLDHPANSRDLNPIEHIWDEMKRRLRRREQQPQNFNDIAEILKQIWNEIPQELIRRCINMRERLQAVIEQRGGNTQY</sequence>
<protein>
    <submittedName>
        <fullName evidence="1">Transposable element Tc1 transposase</fullName>
    </submittedName>
</protein>
<keyword evidence="2" id="KW-1185">Reference proteome</keyword>
<feature type="non-terminal residue" evidence="1">
    <location>
        <position position="89"/>
    </location>
</feature>
<dbReference type="InterPro" id="IPR036397">
    <property type="entry name" value="RNaseH_sf"/>
</dbReference>
<dbReference type="InParanoid" id="E2ACL1"/>
<organism evidence="2">
    <name type="scientific">Camponotus floridanus</name>
    <name type="common">Florida carpenter ant</name>
    <dbReference type="NCBI Taxonomy" id="104421"/>
    <lineage>
        <taxon>Eukaryota</taxon>
        <taxon>Metazoa</taxon>
        <taxon>Ecdysozoa</taxon>
        <taxon>Arthropoda</taxon>
        <taxon>Hexapoda</taxon>
        <taxon>Insecta</taxon>
        <taxon>Pterygota</taxon>
        <taxon>Neoptera</taxon>
        <taxon>Endopterygota</taxon>
        <taxon>Hymenoptera</taxon>
        <taxon>Apocrita</taxon>
        <taxon>Aculeata</taxon>
        <taxon>Formicoidea</taxon>
        <taxon>Formicidae</taxon>
        <taxon>Formicinae</taxon>
        <taxon>Camponotus</taxon>
    </lineage>
</organism>
<feature type="non-terminal residue" evidence="1">
    <location>
        <position position="1"/>
    </location>
</feature>
<dbReference type="OMA" id="NEWNTIT"/>
<dbReference type="GO" id="GO:0003676">
    <property type="term" value="F:nucleic acid binding"/>
    <property type="evidence" value="ECO:0007669"/>
    <property type="project" value="InterPro"/>
</dbReference>
<gene>
    <name evidence="1" type="ORF">EAG_05370</name>
</gene>
<dbReference type="Gene3D" id="3.30.420.10">
    <property type="entry name" value="Ribonuclease H-like superfamily/Ribonuclease H"/>
    <property type="match status" value="1"/>
</dbReference>
<accession>E2ACL1</accession>
<dbReference type="Proteomes" id="UP000000311">
    <property type="component" value="Unassembled WGS sequence"/>
</dbReference>